<proteinExistence type="predicted"/>
<keyword evidence="1" id="KW-0175">Coiled coil</keyword>
<reference evidence="2 3" key="1">
    <citation type="journal article" date="2016" name="Antonie Van Leeuwenhoek">
        <title>Lysinibacillus endophyticus sp. nov., an indole-3-acetic acid producing endophytic bacterium isolated from corn root (Zea mays cv. Xinken-5).</title>
        <authorList>
            <person name="Yu J."/>
            <person name="Guan X."/>
            <person name="Liu C."/>
            <person name="Xiang W."/>
            <person name="Yu Z."/>
            <person name="Liu X."/>
            <person name="Wang G."/>
        </authorList>
    </citation>
    <scope>NUCLEOTIDE SEQUENCE [LARGE SCALE GENOMIC DNA]</scope>
    <source>
        <strain evidence="2 3">DSM 100506</strain>
    </source>
</reference>
<keyword evidence="3" id="KW-1185">Reference proteome</keyword>
<evidence type="ECO:0000313" key="2">
    <source>
        <dbReference type="EMBL" id="RKQ16923.1"/>
    </source>
</evidence>
<dbReference type="OrthoDB" id="9802848at2"/>
<gene>
    <name evidence="2" type="ORF">D8M03_08580</name>
</gene>
<name>A0A494Z367_9BACL</name>
<evidence type="ECO:0000256" key="1">
    <source>
        <dbReference type="SAM" id="Coils"/>
    </source>
</evidence>
<evidence type="ECO:0000313" key="3">
    <source>
        <dbReference type="Proteomes" id="UP000272238"/>
    </source>
</evidence>
<protein>
    <submittedName>
        <fullName evidence="2">DUF4145 domain-containing protein</fullName>
    </submittedName>
</protein>
<dbReference type="AlphaFoldDB" id="A0A494Z367"/>
<organism evidence="2 3">
    <name type="scientific">Ureibacillus endophyticus</name>
    <dbReference type="NCBI Taxonomy" id="1978490"/>
    <lineage>
        <taxon>Bacteria</taxon>
        <taxon>Bacillati</taxon>
        <taxon>Bacillota</taxon>
        <taxon>Bacilli</taxon>
        <taxon>Bacillales</taxon>
        <taxon>Caryophanaceae</taxon>
        <taxon>Ureibacillus</taxon>
    </lineage>
</organism>
<accession>A0A494Z367</accession>
<comment type="caution">
    <text evidence="2">The sequence shown here is derived from an EMBL/GenBank/DDBJ whole genome shotgun (WGS) entry which is preliminary data.</text>
</comment>
<dbReference type="EMBL" id="RBZN01000017">
    <property type="protein sequence ID" value="RKQ16923.1"/>
    <property type="molecule type" value="Genomic_DNA"/>
</dbReference>
<dbReference type="Proteomes" id="UP000272238">
    <property type="component" value="Unassembled WGS sequence"/>
</dbReference>
<feature type="coiled-coil region" evidence="1">
    <location>
        <begin position="147"/>
        <end position="181"/>
    </location>
</feature>
<dbReference type="RefSeq" id="WP_121214357.1">
    <property type="nucleotide sequence ID" value="NZ_RBZN01000017.1"/>
</dbReference>
<sequence length="315" mass="37257">MKSSILKFLGDYSSTLKELVLRFEDLLWDQPQAAMMNARLFGETLVNMIFEQENMNEVYPLKQWEKTNRLYNHDIIPDDIYKKFEYIRKNGNTAVHQPTEMDIEVAKQAHQFIFDLGVWYVEVYGSYKFNAPDYELPAKQIQEPHFIQEWMKEHQKKIAEIEKQLEELKQEKQQNTVKEVKKINTQKVPKRERIVPLDQYKETFKKANFDLKKTTKKTAEFKHMEFGEKDDEAYVYLLDNVTPTIVVHPTLIAKAPQLEEMASEPLKHTGLTKFPRKIEDNTKKSNYGHPFTFQTNGELEAILLRIGEVLNSRYQ</sequence>